<evidence type="ECO:0000259" key="2">
    <source>
        <dbReference type="Pfam" id="PF13400"/>
    </source>
</evidence>
<name>A0ABV7ER14_9GAMM</name>
<dbReference type="Proteomes" id="UP001595462">
    <property type="component" value="Unassembled WGS sequence"/>
</dbReference>
<keyword evidence="1" id="KW-0472">Membrane</keyword>
<accession>A0ABV7ER14</accession>
<proteinExistence type="predicted"/>
<dbReference type="Pfam" id="PF13400">
    <property type="entry name" value="Tad"/>
    <property type="match status" value="1"/>
</dbReference>
<reference evidence="4" key="1">
    <citation type="journal article" date="2019" name="Int. J. Syst. Evol. Microbiol.">
        <title>The Global Catalogue of Microorganisms (GCM) 10K type strain sequencing project: providing services to taxonomists for standard genome sequencing and annotation.</title>
        <authorList>
            <consortium name="The Broad Institute Genomics Platform"/>
            <consortium name="The Broad Institute Genome Sequencing Center for Infectious Disease"/>
            <person name="Wu L."/>
            <person name="Ma J."/>
        </authorList>
    </citation>
    <scope>NUCLEOTIDE SEQUENCE [LARGE SCALE GENOMIC DNA]</scope>
    <source>
        <strain evidence="4">KCTC 52640</strain>
    </source>
</reference>
<protein>
    <submittedName>
        <fullName evidence="3">Pilus assembly protein TadG-related protein</fullName>
    </submittedName>
</protein>
<dbReference type="EMBL" id="JBHRSS010000003">
    <property type="protein sequence ID" value="MFC3104290.1"/>
    <property type="molecule type" value="Genomic_DNA"/>
</dbReference>
<evidence type="ECO:0000256" key="1">
    <source>
        <dbReference type="SAM" id="Phobius"/>
    </source>
</evidence>
<comment type="caution">
    <text evidence="3">The sequence shown here is derived from an EMBL/GenBank/DDBJ whole genome shotgun (WGS) entry which is preliminary data.</text>
</comment>
<keyword evidence="1" id="KW-0812">Transmembrane</keyword>
<dbReference type="InterPro" id="IPR028087">
    <property type="entry name" value="Tad_N"/>
</dbReference>
<feature type="transmembrane region" description="Helical" evidence="1">
    <location>
        <begin position="28"/>
        <end position="49"/>
    </location>
</feature>
<keyword evidence="4" id="KW-1185">Reference proteome</keyword>
<sequence>MPPCLRCTTGDTADVIRRLPIGGRRQRGAILIMTAAFIVAAVSLLALAVDAGRLYAAQQKLQSAANLAALDSARQASGCRTDLGVDGEAAASASVARNYAARTPASLPTVSRFQSGQVLPDQDTKLRVFSADNAPTQKPNAVRLTVVDNSFRPLFSLFSDTDTTLSASAGAISRPEASLQFGTTLANVDPTLLSALLDTDISVASLGDLANARVTLADLVDIQSNVISVEDVSRISISEALNNVSGQLSTLSGSVVNAVRDSLGDQPLSAVLGIAGPIGGDASVALGNIVNAAAQLVAIDRDQAVPLDLSLPGVNASLRLLAPPKTEIGPAGKPQDGDYYTVVHSSQLSLALSIDLDINLGLASVAKVTLPVGIQVAQGTAQLERIDCPTLADRSYTVVVTGNTALIAAAIGSVRSDGSIDTTQAARVTVLGQPVAEISNDGNILSTIPAGDEFEAVFDDIESLDDFPRVYTGDDELRTADIASLLGDINLHVDLLRDDSSNGGLLGGLLGGLGGLLSGLTNAILGPALDGITAILQSAVTNTLGPVLDPVLAGLGVSLAVPSVTLGGLNPNQPELFCTSAGDCGFVSADE</sequence>
<keyword evidence="1" id="KW-1133">Transmembrane helix</keyword>
<feature type="domain" description="Putative Flp pilus-assembly TadG-like N-terminal" evidence="2">
    <location>
        <begin position="28"/>
        <end position="74"/>
    </location>
</feature>
<evidence type="ECO:0000313" key="4">
    <source>
        <dbReference type="Proteomes" id="UP001595462"/>
    </source>
</evidence>
<organism evidence="3 4">
    <name type="scientific">Salinisphaera aquimarina</name>
    <dbReference type="NCBI Taxonomy" id="2094031"/>
    <lineage>
        <taxon>Bacteria</taxon>
        <taxon>Pseudomonadati</taxon>
        <taxon>Pseudomonadota</taxon>
        <taxon>Gammaproteobacteria</taxon>
        <taxon>Salinisphaerales</taxon>
        <taxon>Salinisphaeraceae</taxon>
        <taxon>Salinisphaera</taxon>
    </lineage>
</organism>
<dbReference type="RefSeq" id="WP_380689127.1">
    <property type="nucleotide sequence ID" value="NZ_JBHRSS010000003.1"/>
</dbReference>
<evidence type="ECO:0000313" key="3">
    <source>
        <dbReference type="EMBL" id="MFC3104290.1"/>
    </source>
</evidence>
<gene>
    <name evidence="3" type="ORF">ACFOSU_10315</name>
</gene>